<gene>
    <name evidence="3" type="ORF">OB959_16280</name>
</gene>
<organism evidence="3 4">
    <name type="scientific">Aeromonas bestiarum</name>
    <dbReference type="NCBI Taxonomy" id="105751"/>
    <lineage>
        <taxon>Bacteria</taxon>
        <taxon>Pseudomonadati</taxon>
        <taxon>Pseudomonadota</taxon>
        <taxon>Gammaproteobacteria</taxon>
        <taxon>Aeromonadales</taxon>
        <taxon>Aeromonadaceae</taxon>
        <taxon>Aeromonas</taxon>
    </lineage>
</organism>
<dbReference type="Pfam" id="PF18433">
    <property type="entry name" value="DUF5610"/>
    <property type="match status" value="1"/>
</dbReference>
<accession>A0AAW7IFW6</accession>
<feature type="domain" description="DUF5610" evidence="2">
    <location>
        <begin position="50"/>
        <end position="160"/>
    </location>
</feature>
<dbReference type="Gene3D" id="1.10.132.90">
    <property type="match status" value="1"/>
</dbReference>
<proteinExistence type="predicted"/>
<dbReference type="RefSeq" id="WP_290022472.1">
    <property type="nucleotide sequence ID" value="NZ_CAXIQV010000027.1"/>
</dbReference>
<comment type="caution">
    <text evidence="3">The sequence shown here is derived from an EMBL/GenBank/DDBJ whole genome shotgun (WGS) entry which is preliminary data.</text>
</comment>
<protein>
    <submittedName>
        <fullName evidence="3">DUF5610 domain-containing protein</fullName>
    </submittedName>
</protein>
<sequence length="380" mass="41543">MQIDGVGSAQSKGVGVSPKAPQQAQEKQISNAEEVSLHKPPKWAQVLVQQALQFALEINGQGYQAPKAQEPEEITPETLFDFQSVADNVLQFVTGRLGAARADGKSDDDLTGMMEQARKGVDKGFGDARKQLGKWATDNEDIKTGIDQSYKLIQKGLDEFEKEFFGKVSSTDMGQAEMASRQQGSLEIQTKDGDKVVLRFNDSWQTKSQKDDSGSQFSLKSSQSFSFSLEGDLSSEEMDSIGKLVKGIDDLAGNFFSGNFEDLLKKAGDLQLDDSQLASYSLKLKQSVKLSQTYQGAHSLQDLLKPLADYLPKLDQVQQQADALLPESQQQALTPAVLAARGQSEPAQVNSFTSFNQRMLEALRMIGQFQPATEPASKSV</sequence>
<evidence type="ECO:0000259" key="2">
    <source>
        <dbReference type="Pfam" id="PF18433"/>
    </source>
</evidence>
<reference evidence="3" key="1">
    <citation type="submission" date="2023-08" db="EMBL/GenBank/DDBJ databases">
        <title>WGS of Aeromonas isolates.</title>
        <authorList>
            <person name="Lee H."/>
        </authorList>
    </citation>
    <scope>NUCLEOTIDE SEQUENCE</scope>
    <source>
        <strain evidence="3">SL22</strain>
    </source>
</reference>
<feature type="compositionally biased region" description="Polar residues" evidence="1">
    <location>
        <begin position="20"/>
        <end position="33"/>
    </location>
</feature>
<name>A0AAW7IFW6_9GAMM</name>
<feature type="region of interest" description="Disordered" evidence="1">
    <location>
        <begin position="1"/>
        <end position="35"/>
    </location>
</feature>
<evidence type="ECO:0000313" key="3">
    <source>
        <dbReference type="EMBL" id="MDM5141334.1"/>
    </source>
</evidence>
<evidence type="ECO:0000256" key="1">
    <source>
        <dbReference type="SAM" id="MobiDB-lite"/>
    </source>
</evidence>
<evidence type="ECO:0000313" key="4">
    <source>
        <dbReference type="Proteomes" id="UP001168216"/>
    </source>
</evidence>
<dbReference type="EMBL" id="JAOPLV010000008">
    <property type="protein sequence ID" value="MDM5141334.1"/>
    <property type="molecule type" value="Genomic_DNA"/>
</dbReference>
<dbReference type="AlphaFoldDB" id="A0AAW7IFW6"/>
<dbReference type="Proteomes" id="UP001168216">
    <property type="component" value="Unassembled WGS sequence"/>
</dbReference>
<dbReference type="InterPro" id="IPR041651">
    <property type="entry name" value="DUF5610"/>
</dbReference>